<accession>A0A0F9GDZ7</accession>
<feature type="non-terminal residue" evidence="1">
    <location>
        <position position="1"/>
    </location>
</feature>
<sequence>IATPRLAKEVQQVATNLKVQGLPEAIRAAKADFTHVKMKRREVDNILKEHPDLPRPVRDHLMQAYDDNSLFREVPVTETVIRKAPTTASEQKVFMHEEVSEYVKSHPGEDLWFHGGSEIEDVTVEGLTTGFATKDIDEALDFAFGVSGIGQLHIIKGKKGMRLVEKGVTEIEESVIPVLSISVEKEYLLIVQKVVTPGNSIDGTIRESNTIMLDDFIASPERASTQYEQLADMLTQLEVCNPQEVHMPKKRFAKKYSSVRIARETAHSYSLPFPGGG</sequence>
<proteinExistence type="predicted"/>
<gene>
    <name evidence="1" type="ORF">LCGC14_1838550</name>
</gene>
<evidence type="ECO:0000313" key="1">
    <source>
        <dbReference type="EMBL" id="KKL97034.1"/>
    </source>
</evidence>
<dbReference type="AlphaFoldDB" id="A0A0F9GDZ7"/>
<organism evidence="1">
    <name type="scientific">marine sediment metagenome</name>
    <dbReference type="NCBI Taxonomy" id="412755"/>
    <lineage>
        <taxon>unclassified sequences</taxon>
        <taxon>metagenomes</taxon>
        <taxon>ecological metagenomes</taxon>
    </lineage>
</organism>
<reference evidence="1" key="1">
    <citation type="journal article" date="2015" name="Nature">
        <title>Complex archaea that bridge the gap between prokaryotes and eukaryotes.</title>
        <authorList>
            <person name="Spang A."/>
            <person name="Saw J.H."/>
            <person name="Jorgensen S.L."/>
            <person name="Zaremba-Niedzwiedzka K."/>
            <person name="Martijn J."/>
            <person name="Lind A.E."/>
            <person name="van Eijk R."/>
            <person name="Schleper C."/>
            <person name="Guy L."/>
            <person name="Ettema T.J."/>
        </authorList>
    </citation>
    <scope>NUCLEOTIDE SEQUENCE</scope>
</reference>
<dbReference type="EMBL" id="LAZR01018269">
    <property type="protein sequence ID" value="KKL97034.1"/>
    <property type="molecule type" value="Genomic_DNA"/>
</dbReference>
<name>A0A0F9GDZ7_9ZZZZ</name>
<comment type="caution">
    <text evidence="1">The sequence shown here is derived from an EMBL/GenBank/DDBJ whole genome shotgun (WGS) entry which is preliminary data.</text>
</comment>
<protein>
    <submittedName>
        <fullName evidence="1">Uncharacterized protein</fullName>
    </submittedName>
</protein>